<organism evidence="1 2">
    <name type="scientific">Mucor saturninus</name>
    <dbReference type="NCBI Taxonomy" id="64648"/>
    <lineage>
        <taxon>Eukaryota</taxon>
        <taxon>Fungi</taxon>
        <taxon>Fungi incertae sedis</taxon>
        <taxon>Mucoromycota</taxon>
        <taxon>Mucoromycotina</taxon>
        <taxon>Mucoromycetes</taxon>
        <taxon>Mucorales</taxon>
        <taxon>Mucorineae</taxon>
        <taxon>Mucoraceae</taxon>
        <taxon>Mucor</taxon>
    </lineage>
</organism>
<dbReference type="AlphaFoldDB" id="A0A8H7VB48"/>
<sequence>MFMSMTWKDVQSIVIKYAYQYVCQIEAVWPEQESLEDPMIKQKIDEFCLPLKNKLNVRVSLKSLADNPGFFVLMLFHILTVFEREHQYHQAFDVRRIPLPKLFNVFPSPTSHWRSVTLYINEISAFLQGQALPSEKI</sequence>
<evidence type="ECO:0000313" key="2">
    <source>
        <dbReference type="Proteomes" id="UP000603453"/>
    </source>
</evidence>
<reference evidence="1" key="1">
    <citation type="submission" date="2020-12" db="EMBL/GenBank/DDBJ databases">
        <title>Metabolic potential, ecology and presence of endohyphal bacteria is reflected in genomic diversity of Mucoromycotina.</title>
        <authorList>
            <person name="Muszewska A."/>
            <person name="Okrasinska A."/>
            <person name="Steczkiewicz K."/>
            <person name="Drgas O."/>
            <person name="Orlowska M."/>
            <person name="Perlinska-Lenart U."/>
            <person name="Aleksandrzak-Piekarczyk T."/>
            <person name="Szatraj K."/>
            <person name="Zielenkiewicz U."/>
            <person name="Pilsyk S."/>
            <person name="Malc E."/>
            <person name="Mieczkowski P."/>
            <person name="Kruszewska J.S."/>
            <person name="Biernat P."/>
            <person name="Pawlowska J."/>
        </authorList>
    </citation>
    <scope>NUCLEOTIDE SEQUENCE</scope>
    <source>
        <strain evidence="1">WA0000017839</strain>
    </source>
</reference>
<keyword evidence="2" id="KW-1185">Reference proteome</keyword>
<gene>
    <name evidence="1" type="ORF">INT47_003474</name>
</gene>
<evidence type="ECO:0000313" key="1">
    <source>
        <dbReference type="EMBL" id="KAG2210038.1"/>
    </source>
</evidence>
<dbReference type="Proteomes" id="UP000603453">
    <property type="component" value="Unassembled WGS sequence"/>
</dbReference>
<accession>A0A8H7VB48</accession>
<comment type="caution">
    <text evidence="1">The sequence shown here is derived from an EMBL/GenBank/DDBJ whole genome shotgun (WGS) entry which is preliminary data.</text>
</comment>
<protein>
    <submittedName>
        <fullName evidence="1">Uncharacterized protein</fullName>
    </submittedName>
</protein>
<name>A0A8H7VB48_9FUNG</name>
<dbReference type="EMBL" id="JAEPRD010000013">
    <property type="protein sequence ID" value="KAG2210038.1"/>
    <property type="molecule type" value="Genomic_DNA"/>
</dbReference>
<proteinExistence type="predicted"/>
<dbReference type="OrthoDB" id="2285248at2759"/>